<keyword evidence="6" id="KW-0598">Phosphotransferase system</keyword>
<feature type="transmembrane region" description="Helical" evidence="12">
    <location>
        <begin position="130"/>
        <end position="150"/>
    </location>
</feature>
<dbReference type="Pfam" id="PF02378">
    <property type="entry name" value="PTS_EIIC"/>
    <property type="match status" value="1"/>
</dbReference>
<evidence type="ECO:0000256" key="9">
    <source>
        <dbReference type="ARBA" id="ARBA00022989"/>
    </source>
</evidence>
<dbReference type="InterPro" id="IPR036878">
    <property type="entry name" value="Glu_permease_IIB"/>
</dbReference>
<feature type="transmembrane region" description="Helical" evidence="12">
    <location>
        <begin position="69"/>
        <end position="88"/>
    </location>
</feature>
<feature type="transmembrane region" description="Helical" evidence="12">
    <location>
        <begin position="156"/>
        <end position="174"/>
    </location>
</feature>
<feature type="active site" description="Phosphocysteine intermediate; for EIIB activity" evidence="11">
    <location>
        <position position="408"/>
    </location>
</feature>
<evidence type="ECO:0000256" key="3">
    <source>
        <dbReference type="ARBA" id="ARBA00022475"/>
    </source>
</evidence>
<dbReference type="GO" id="GO:0015572">
    <property type="term" value="F:N-acetylglucosamine transmembrane transporter activity"/>
    <property type="evidence" value="ECO:0007669"/>
    <property type="project" value="InterPro"/>
</dbReference>
<comment type="subcellular location">
    <subcellularLocation>
        <location evidence="1">Cell membrane</location>
        <topology evidence="1">Multi-pass membrane protein</topology>
    </subcellularLocation>
</comment>
<dbReference type="InterPro" id="IPR003352">
    <property type="entry name" value="PTS_EIIC"/>
</dbReference>
<dbReference type="Gene3D" id="3.30.1360.60">
    <property type="entry name" value="Glucose permease domain IIB"/>
    <property type="match status" value="1"/>
</dbReference>
<dbReference type="EMBL" id="PZJJ01000010">
    <property type="protein sequence ID" value="PTL39124.1"/>
    <property type="molecule type" value="Genomic_DNA"/>
</dbReference>
<dbReference type="GO" id="GO:0016301">
    <property type="term" value="F:kinase activity"/>
    <property type="evidence" value="ECO:0007669"/>
    <property type="project" value="UniProtKB-KW"/>
</dbReference>
<evidence type="ECO:0000256" key="2">
    <source>
        <dbReference type="ARBA" id="ARBA00022448"/>
    </source>
</evidence>
<keyword evidence="16" id="KW-1185">Reference proteome</keyword>
<dbReference type="PANTHER" id="PTHR30009:SF4">
    <property type="entry name" value="PTS SYSTEM N-ACETYLGLUCOSAMINE-SPECIFIC EIICBA COMPONENT"/>
    <property type="match status" value="1"/>
</dbReference>
<feature type="domain" description="PTS EIIB type-1" evidence="13">
    <location>
        <begin position="386"/>
        <end position="463"/>
    </location>
</feature>
<feature type="transmembrane region" description="Helical" evidence="12">
    <location>
        <begin position="282"/>
        <end position="302"/>
    </location>
</feature>
<dbReference type="NCBIfam" id="TIGR01998">
    <property type="entry name" value="PTS-II-BC-nag"/>
    <property type="match status" value="1"/>
</dbReference>
<dbReference type="GO" id="GO:0005886">
    <property type="term" value="C:plasma membrane"/>
    <property type="evidence" value="ECO:0007669"/>
    <property type="project" value="UniProtKB-SubCell"/>
</dbReference>
<dbReference type="Proteomes" id="UP000240509">
    <property type="component" value="Unassembled WGS sequence"/>
</dbReference>
<dbReference type="PROSITE" id="PS51103">
    <property type="entry name" value="PTS_EIIC_TYPE_1"/>
    <property type="match status" value="1"/>
</dbReference>
<dbReference type="PROSITE" id="PS51098">
    <property type="entry name" value="PTS_EIIB_TYPE_1"/>
    <property type="match status" value="1"/>
</dbReference>
<keyword evidence="9 12" id="KW-1133">Transmembrane helix</keyword>
<keyword evidence="10 12" id="KW-0472">Membrane</keyword>
<feature type="transmembrane region" description="Helical" evidence="12">
    <location>
        <begin position="307"/>
        <end position="324"/>
    </location>
</feature>
<keyword evidence="8" id="KW-0418">Kinase</keyword>
<evidence type="ECO:0000256" key="4">
    <source>
        <dbReference type="ARBA" id="ARBA00022597"/>
    </source>
</evidence>
<dbReference type="NCBIfam" id="TIGR00826">
    <property type="entry name" value="EIIB_glc"/>
    <property type="match status" value="1"/>
</dbReference>
<dbReference type="Pfam" id="PF00367">
    <property type="entry name" value="PTS_EIIB"/>
    <property type="match status" value="1"/>
</dbReference>
<accession>A0A2T4U6V4</accession>
<feature type="transmembrane region" description="Helical" evidence="12">
    <location>
        <begin position="219"/>
        <end position="245"/>
    </location>
</feature>
<dbReference type="RefSeq" id="WP_107584725.1">
    <property type="nucleotide sequence ID" value="NZ_PZJJ01000010.1"/>
</dbReference>
<keyword evidence="7 12" id="KW-0812">Transmembrane</keyword>
<evidence type="ECO:0000256" key="7">
    <source>
        <dbReference type="ARBA" id="ARBA00022692"/>
    </source>
</evidence>
<feature type="transmembrane region" description="Helical" evidence="12">
    <location>
        <begin position="181"/>
        <end position="199"/>
    </location>
</feature>
<dbReference type="GO" id="GO:0009401">
    <property type="term" value="P:phosphoenolpyruvate-dependent sugar phosphotransferase system"/>
    <property type="evidence" value="ECO:0007669"/>
    <property type="project" value="UniProtKB-KW"/>
</dbReference>
<evidence type="ECO:0000256" key="5">
    <source>
        <dbReference type="ARBA" id="ARBA00022679"/>
    </source>
</evidence>
<dbReference type="InterPro" id="IPR013013">
    <property type="entry name" value="PTS_EIIC_1"/>
</dbReference>
<keyword evidence="4 15" id="KW-0762">Sugar transport</keyword>
<name>A0A2T4U6V4_9BACI</name>
<evidence type="ECO:0000256" key="8">
    <source>
        <dbReference type="ARBA" id="ARBA00022777"/>
    </source>
</evidence>
<keyword evidence="5" id="KW-0808">Transferase</keyword>
<comment type="caution">
    <text evidence="15">The sequence shown here is derived from an EMBL/GenBank/DDBJ whole genome shotgun (WGS) entry which is preliminary data.</text>
</comment>
<dbReference type="InterPro" id="IPR018113">
    <property type="entry name" value="PTrfase_EIIB_Cys"/>
</dbReference>
<dbReference type="InterPro" id="IPR001996">
    <property type="entry name" value="PTS_IIB_1"/>
</dbReference>
<dbReference type="InterPro" id="IPR010974">
    <property type="entry name" value="PTS_IIBC_nag"/>
</dbReference>
<evidence type="ECO:0000259" key="14">
    <source>
        <dbReference type="PROSITE" id="PS51103"/>
    </source>
</evidence>
<dbReference type="SUPFAM" id="SSF55604">
    <property type="entry name" value="Glucose permease domain IIB"/>
    <property type="match status" value="1"/>
</dbReference>
<feature type="transmembrane region" description="Helical" evidence="12">
    <location>
        <begin position="12"/>
        <end position="30"/>
    </location>
</feature>
<organism evidence="15 16">
    <name type="scientific">Alkalicoccus saliphilus</name>
    <dbReference type="NCBI Taxonomy" id="200989"/>
    <lineage>
        <taxon>Bacteria</taxon>
        <taxon>Bacillati</taxon>
        <taxon>Bacillota</taxon>
        <taxon>Bacilli</taxon>
        <taxon>Bacillales</taxon>
        <taxon>Bacillaceae</taxon>
        <taxon>Alkalicoccus</taxon>
    </lineage>
</organism>
<dbReference type="FunFam" id="3.30.1360.60:FF:000001">
    <property type="entry name" value="PTS system glucose-specific IIBC component PtsG"/>
    <property type="match status" value="1"/>
</dbReference>
<feature type="domain" description="PTS EIIC type-1" evidence="14">
    <location>
        <begin position="1"/>
        <end position="361"/>
    </location>
</feature>
<feature type="transmembrane region" description="Helical" evidence="12">
    <location>
        <begin position="330"/>
        <end position="349"/>
    </location>
</feature>
<keyword evidence="2" id="KW-0813">Transport</keyword>
<keyword evidence="3" id="KW-1003">Cell membrane</keyword>
<dbReference type="GO" id="GO:0008982">
    <property type="term" value="F:protein-N(PI)-phosphohistidine-sugar phosphotransferase activity"/>
    <property type="evidence" value="ECO:0007669"/>
    <property type="project" value="InterPro"/>
</dbReference>
<evidence type="ECO:0000313" key="16">
    <source>
        <dbReference type="Proteomes" id="UP000240509"/>
    </source>
</evidence>
<dbReference type="PANTHER" id="PTHR30009">
    <property type="entry name" value="CYTOCHROME C-TYPE SYNTHESIS PROTEIN AND PTS TRANSMEMBRANE COMPONENT"/>
    <property type="match status" value="1"/>
</dbReference>
<feature type="transmembrane region" description="Helical" evidence="12">
    <location>
        <begin position="36"/>
        <end position="62"/>
    </location>
</feature>
<protein>
    <submittedName>
        <fullName evidence="15">PTS sugar transporter</fullName>
    </submittedName>
</protein>
<dbReference type="GO" id="GO:0015764">
    <property type="term" value="P:N-acetylglucosamine transport"/>
    <property type="evidence" value="ECO:0007669"/>
    <property type="project" value="TreeGrafter"/>
</dbReference>
<dbReference type="GO" id="GO:0090563">
    <property type="term" value="F:protein-phosphocysteine-sugar phosphotransferase activity"/>
    <property type="evidence" value="ECO:0007669"/>
    <property type="project" value="TreeGrafter"/>
</dbReference>
<dbReference type="GO" id="GO:0019866">
    <property type="term" value="C:organelle inner membrane"/>
    <property type="evidence" value="ECO:0007669"/>
    <property type="project" value="InterPro"/>
</dbReference>
<reference evidence="15 16" key="1">
    <citation type="submission" date="2018-03" db="EMBL/GenBank/DDBJ databases">
        <title>Alkalicoccus saliphilus sp. nov., isolated from a mineral pool.</title>
        <authorList>
            <person name="Zhao B."/>
        </authorList>
    </citation>
    <scope>NUCLEOTIDE SEQUENCE [LARGE SCALE GENOMIC DNA]</scope>
    <source>
        <strain evidence="15 16">6AG</strain>
    </source>
</reference>
<dbReference type="CDD" id="cd00212">
    <property type="entry name" value="PTS_IIB_glc"/>
    <property type="match status" value="1"/>
</dbReference>
<gene>
    <name evidence="15" type="ORF">C6Y45_08070</name>
</gene>
<dbReference type="OrthoDB" id="9764327at2"/>
<evidence type="ECO:0000256" key="6">
    <source>
        <dbReference type="ARBA" id="ARBA00022683"/>
    </source>
</evidence>
<dbReference type="PROSITE" id="PS01035">
    <property type="entry name" value="PTS_EIIB_TYPE_1_CYS"/>
    <property type="match status" value="1"/>
</dbReference>
<dbReference type="AlphaFoldDB" id="A0A2T4U6V4"/>
<dbReference type="InterPro" id="IPR050429">
    <property type="entry name" value="PTS_Glucose_EIICBA"/>
</dbReference>
<evidence type="ECO:0000256" key="1">
    <source>
        <dbReference type="ARBA" id="ARBA00004651"/>
    </source>
</evidence>
<evidence type="ECO:0000313" key="15">
    <source>
        <dbReference type="EMBL" id="PTL39124.1"/>
    </source>
</evidence>
<evidence type="ECO:0000259" key="13">
    <source>
        <dbReference type="PROSITE" id="PS51098"/>
    </source>
</evidence>
<evidence type="ECO:0000256" key="11">
    <source>
        <dbReference type="PROSITE-ProRule" id="PRU00421"/>
    </source>
</evidence>
<evidence type="ECO:0000256" key="10">
    <source>
        <dbReference type="ARBA" id="ARBA00023136"/>
    </source>
</evidence>
<sequence>MLAFLQKIGKALMLPVAVLPAAALLLRLGQEDLLDIPFMAAAGDAIFANLALIFAIGVAVGLSRDGNGAAALAGAVGYFVLTEGAGAINEDIDMSVLGGILSGIIAGLLYNKYYNVKLPEWLAFFGGRRFVPIITGAVMVVLAFIFGFAWPPIQEFIHGVGEWMLGAGALGAGVYGFLNRLLIPIGLHHVINTLIWFVFGEYEGATGEIGRFFAGDPSAGYFMAGFFPIMMFGLPAAAIAMIFAAKKEYRKAMAGGMIGIALTSFLTGITEPLEFSFMFLSPLLYVVHAALTGISMMVAVLLDVRHGFGFSAGAFDYLLNFGIAQNPLILLVQGLVFGAIYFVIFYFLIIKLDLKTPGREEDDELIRAGDSFKAEETSKSKDDKYSHMAEAFITSLGGKENITGVDNCATRLRLNVEDMAKVDEAALKKHGAKGIMKMGEKNIQIVIGTDVEFLADAIKERKE</sequence>
<proteinExistence type="predicted"/>
<feature type="transmembrane region" description="Helical" evidence="12">
    <location>
        <begin position="252"/>
        <end position="270"/>
    </location>
</feature>
<evidence type="ECO:0000256" key="12">
    <source>
        <dbReference type="SAM" id="Phobius"/>
    </source>
</evidence>
<feature type="transmembrane region" description="Helical" evidence="12">
    <location>
        <begin position="94"/>
        <end position="110"/>
    </location>
</feature>